<dbReference type="Proteomes" id="UP001057296">
    <property type="component" value="Chromosome"/>
</dbReference>
<dbReference type="InterPro" id="IPR003959">
    <property type="entry name" value="ATPase_AAA_core"/>
</dbReference>
<accession>A0A9X9N1U1</accession>
<evidence type="ECO:0000313" key="3">
    <source>
        <dbReference type="EMBL" id="UTG70339.1"/>
    </source>
</evidence>
<dbReference type="EMBL" id="CP073115">
    <property type="protein sequence ID" value="UTG70339.1"/>
    <property type="molecule type" value="Genomic_DNA"/>
</dbReference>
<dbReference type="PANTHER" id="PTHR32182">
    <property type="entry name" value="DNA REPLICATION AND REPAIR PROTEIN RECF"/>
    <property type="match status" value="1"/>
</dbReference>
<dbReference type="SMART" id="SM00382">
    <property type="entry name" value="AAA"/>
    <property type="match status" value="1"/>
</dbReference>
<dbReference type="GO" id="GO:0000731">
    <property type="term" value="P:DNA synthesis involved in DNA repair"/>
    <property type="evidence" value="ECO:0007669"/>
    <property type="project" value="TreeGrafter"/>
</dbReference>
<evidence type="ECO:0000313" key="4">
    <source>
        <dbReference type="Proteomes" id="UP001057296"/>
    </source>
</evidence>
<evidence type="ECO:0000259" key="2">
    <source>
        <dbReference type="SMART" id="SM00382"/>
    </source>
</evidence>
<name>A0A9X9N1U1_NEISU</name>
<dbReference type="AlphaFoldDB" id="A0A9X9N1U1"/>
<feature type="coiled-coil region" evidence="1">
    <location>
        <begin position="200"/>
        <end position="251"/>
    </location>
</feature>
<organism evidence="3 4">
    <name type="scientific">Neisseria subflava</name>
    <dbReference type="NCBI Taxonomy" id="28449"/>
    <lineage>
        <taxon>Bacteria</taxon>
        <taxon>Pseudomonadati</taxon>
        <taxon>Pseudomonadota</taxon>
        <taxon>Betaproteobacteria</taxon>
        <taxon>Neisseriales</taxon>
        <taxon>Neisseriaceae</taxon>
        <taxon>Neisseria</taxon>
    </lineage>
</organism>
<dbReference type="GO" id="GO:0006302">
    <property type="term" value="P:double-strand break repair"/>
    <property type="evidence" value="ECO:0007669"/>
    <property type="project" value="InterPro"/>
</dbReference>
<keyword evidence="1" id="KW-0175">Coiled coil</keyword>
<dbReference type="GO" id="GO:0016887">
    <property type="term" value="F:ATP hydrolysis activity"/>
    <property type="evidence" value="ECO:0007669"/>
    <property type="project" value="InterPro"/>
</dbReference>
<protein>
    <submittedName>
        <fullName evidence="3">AAA family ATPase</fullName>
    </submittedName>
</protein>
<gene>
    <name evidence="3" type="ORF">KCG54_03185</name>
</gene>
<dbReference type="InterPro" id="IPR003593">
    <property type="entry name" value="AAA+_ATPase"/>
</dbReference>
<reference evidence="3" key="1">
    <citation type="submission" date="2021-04" db="EMBL/GenBank/DDBJ databases">
        <title>Characterizing Neisseria spp. as novel respiratory pathobionts in bronchiectasis.</title>
        <authorList>
            <person name="Li L."/>
            <person name="Mac Aogain M."/>
            <person name="Xu T."/>
            <person name="Jaggi T.K."/>
            <person name="Chan L.Y."/>
            <person name="Keir H.R."/>
            <person name="Dicker A.J."/>
            <person name="Qu J."/>
            <person name="Liu Y."/>
            <person name="Chen H.S."/>
            <person name="Koh M.S."/>
            <person name="Ong T.H."/>
            <person name="Lim A.Y.H."/>
            <person name="Abisheganaden J."/>
            <person name="Low T.B."/>
            <person name="Oliver B.G."/>
            <person name="Tan N.S."/>
            <person name="Fang M."/>
            <person name="Chalmers J.D."/>
            <person name="Chotirmall S.H."/>
        </authorList>
    </citation>
    <scope>NUCLEOTIDE SEQUENCE</scope>
    <source>
        <strain evidence="3">TT0077</strain>
    </source>
</reference>
<dbReference type="Pfam" id="PF13304">
    <property type="entry name" value="AAA_21"/>
    <property type="match status" value="1"/>
</dbReference>
<dbReference type="RefSeq" id="WP_254324625.1">
    <property type="nucleotide sequence ID" value="NZ_CP073115.1"/>
</dbReference>
<proteinExistence type="predicted"/>
<feature type="domain" description="AAA+ ATPase" evidence="2">
    <location>
        <begin position="28"/>
        <end position="440"/>
    </location>
</feature>
<dbReference type="Gene3D" id="3.40.50.300">
    <property type="entry name" value="P-loop containing nucleotide triphosphate hydrolases"/>
    <property type="match status" value="1"/>
</dbReference>
<evidence type="ECO:0000256" key="1">
    <source>
        <dbReference type="SAM" id="Coils"/>
    </source>
</evidence>
<dbReference type="CDD" id="cd00267">
    <property type="entry name" value="ABC_ATPase"/>
    <property type="match status" value="1"/>
</dbReference>
<dbReference type="SUPFAM" id="SSF52540">
    <property type="entry name" value="P-loop containing nucleoside triphosphate hydrolases"/>
    <property type="match status" value="1"/>
</dbReference>
<dbReference type="PANTHER" id="PTHR32182:SF23">
    <property type="entry name" value="ATP BINDING PROTEIN"/>
    <property type="match status" value="1"/>
</dbReference>
<dbReference type="InterPro" id="IPR027417">
    <property type="entry name" value="P-loop_NTPase"/>
</dbReference>
<sequence length="528" mass="60922">MQVKSITLHNIGQFKELTIPLTPLTDKAPKVTVFIGNNGSGKTTILKSLVTALSWLPARIRSERGRGLDIPEEVIMNRQSSGMVVLSIGNTEQSFTWQLSKAQKGRKNQFSTDLKAINELADIHRTNLTENEQADLPILAFYPVERSVLDIPLKIREKHSFAQLNGYDNALEMGVDFRRFFEWFREREDIENEEDIFSDIEQISLEIEQINNEIDEMNLFIDSSLNAFDKMVSLQEDIKEKERELTYATKNNELEKIAYFSRQLTELTKEFFKAQSDTDSFLTKADSFLKKAEPFRKKDTLRKKINYLDIQLKSVKDAVQNFTNFRNIRIRRKPKLRMIVEKDNLEFEVSQLSQGEKSLMALVGDIARRLAMLNPSLENPLNGQGIVIIDEADLHLHPQWQRQLIERLTKTFPNCQFVLSTHSPLVISDSKDIIVYSLENGEIRQVSSQYGQDANTVLLNVMETAIRNEEVTQKLNHLLELIQDNQLDEAKMKLTALRQDLPENNLELAKAQLLLKKQEIRHEKNSKS</sequence>